<dbReference type="VEuPathDB" id="VectorBase:AATE018545"/>
<evidence type="ECO:0000313" key="1">
    <source>
        <dbReference type="EnsemblMetazoa" id="AATE018545-PA.1"/>
    </source>
</evidence>
<reference evidence="1" key="1">
    <citation type="submission" date="2022-08" db="UniProtKB">
        <authorList>
            <consortium name="EnsemblMetazoa"/>
        </authorList>
    </citation>
    <scope>IDENTIFICATION</scope>
    <source>
        <strain evidence="1">EBRO</strain>
    </source>
</reference>
<proteinExistence type="predicted"/>
<sequence>MVVAIGRSKMPCIPKMALWGGLMIGVPSSDPNTPPFEMVKVPPSMSSTASVPFLALSANAAIDSSMSAKFIPSTFLNTGTTKPFGEATATEMST</sequence>
<dbReference type="AntiFam" id="ANF00206">
    <property type="entry name" value="Shadow ORF (opposite sucB)"/>
</dbReference>
<dbReference type="EnsemblMetazoa" id="AATE018545-RA">
    <property type="protein sequence ID" value="AATE018545-PA.1"/>
    <property type="gene ID" value="AATE018545"/>
</dbReference>
<protein>
    <submittedName>
        <fullName evidence="1">Uncharacterized protein</fullName>
    </submittedName>
</protein>
<organism evidence="1">
    <name type="scientific">Anopheles atroparvus</name>
    <name type="common">European mosquito</name>
    <dbReference type="NCBI Taxonomy" id="41427"/>
    <lineage>
        <taxon>Eukaryota</taxon>
        <taxon>Metazoa</taxon>
        <taxon>Ecdysozoa</taxon>
        <taxon>Arthropoda</taxon>
        <taxon>Hexapoda</taxon>
        <taxon>Insecta</taxon>
        <taxon>Pterygota</taxon>
        <taxon>Neoptera</taxon>
        <taxon>Endopterygota</taxon>
        <taxon>Diptera</taxon>
        <taxon>Nematocera</taxon>
        <taxon>Culicoidea</taxon>
        <taxon>Culicidae</taxon>
        <taxon>Anophelinae</taxon>
        <taxon>Anopheles</taxon>
    </lineage>
</organism>
<accession>A0A182JI61</accession>
<dbReference type="AlphaFoldDB" id="A0A182JI61"/>
<name>A0A182JI61_ANOAO</name>